<dbReference type="Pfam" id="PF02782">
    <property type="entry name" value="FGGY_C"/>
    <property type="match status" value="1"/>
</dbReference>
<organism evidence="7 8">
    <name type="scientific">Blastococcus mobilis</name>
    <dbReference type="NCBI Taxonomy" id="1938746"/>
    <lineage>
        <taxon>Bacteria</taxon>
        <taxon>Bacillati</taxon>
        <taxon>Actinomycetota</taxon>
        <taxon>Actinomycetes</taxon>
        <taxon>Geodermatophilales</taxon>
        <taxon>Geodermatophilaceae</taxon>
        <taxon>Blastococcus</taxon>
    </lineage>
</organism>
<dbReference type="InterPro" id="IPR018484">
    <property type="entry name" value="FGGY_N"/>
</dbReference>
<dbReference type="PROSITE" id="PS00445">
    <property type="entry name" value="FGGY_KINASES_2"/>
    <property type="match status" value="1"/>
</dbReference>
<keyword evidence="8" id="KW-1185">Reference proteome</keyword>
<comment type="similarity">
    <text evidence="1 4">Belongs to the FGGY kinase family.</text>
</comment>
<evidence type="ECO:0000259" key="5">
    <source>
        <dbReference type="Pfam" id="PF00370"/>
    </source>
</evidence>
<dbReference type="InterPro" id="IPR043129">
    <property type="entry name" value="ATPase_NBD"/>
</dbReference>
<dbReference type="EMBL" id="FZNO01000013">
    <property type="protein sequence ID" value="SNR57252.1"/>
    <property type="molecule type" value="Genomic_DNA"/>
</dbReference>
<dbReference type="RefSeq" id="WP_217899292.1">
    <property type="nucleotide sequence ID" value="NZ_FZNO01000013.1"/>
</dbReference>
<dbReference type="PROSITE" id="PS00933">
    <property type="entry name" value="FGGY_KINASES_1"/>
    <property type="match status" value="1"/>
</dbReference>
<dbReference type="GO" id="GO:0005975">
    <property type="term" value="P:carbohydrate metabolic process"/>
    <property type="evidence" value="ECO:0007669"/>
    <property type="project" value="InterPro"/>
</dbReference>
<dbReference type="Pfam" id="PF00370">
    <property type="entry name" value="FGGY_N"/>
    <property type="match status" value="1"/>
</dbReference>
<dbReference type="GO" id="GO:0016301">
    <property type="term" value="F:kinase activity"/>
    <property type="evidence" value="ECO:0007669"/>
    <property type="project" value="UniProtKB-KW"/>
</dbReference>
<evidence type="ECO:0000313" key="8">
    <source>
        <dbReference type="Proteomes" id="UP000198403"/>
    </source>
</evidence>
<evidence type="ECO:0000256" key="1">
    <source>
        <dbReference type="ARBA" id="ARBA00009156"/>
    </source>
</evidence>
<keyword evidence="2 4" id="KW-0808">Transferase</keyword>
<evidence type="ECO:0000313" key="7">
    <source>
        <dbReference type="EMBL" id="SNR57252.1"/>
    </source>
</evidence>
<feature type="domain" description="Carbohydrate kinase FGGY C-terminal" evidence="6">
    <location>
        <begin position="261"/>
        <end position="445"/>
    </location>
</feature>
<gene>
    <name evidence="7" type="ORF">SAMN06272737_11343</name>
</gene>
<dbReference type="InterPro" id="IPR000577">
    <property type="entry name" value="Carb_kinase_FGGY"/>
</dbReference>
<dbReference type="Gene3D" id="3.30.420.40">
    <property type="match status" value="2"/>
</dbReference>
<feature type="domain" description="Carbohydrate kinase FGGY N-terminal" evidence="5">
    <location>
        <begin position="10"/>
        <end position="250"/>
    </location>
</feature>
<reference evidence="7 8" key="1">
    <citation type="submission" date="2017-06" db="EMBL/GenBank/DDBJ databases">
        <authorList>
            <person name="Kim H.J."/>
            <person name="Triplett B.A."/>
        </authorList>
    </citation>
    <scope>NUCLEOTIDE SEQUENCE [LARGE SCALE GENOMIC DNA]</scope>
    <source>
        <strain evidence="7 8">DSM 44272</strain>
    </source>
</reference>
<evidence type="ECO:0000256" key="2">
    <source>
        <dbReference type="ARBA" id="ARBA00022679"/>
    </source>
</evidence>
<dbReference type="GO" id="GO:0016773">
    <property type="term" value="F:phosphotransferase activity, alcohol group as acceptor"/>
    <property type="evidence" value="ECO:0007669"/>
    <property type="project" value="InterPro"/>
</dbReference>
<proteinExistence type="inferred from homology"/>
<evidence type="ECO:0000256" key="4">
    <source>
        <dbReference type="RuleBase" id="RU003733"/>
    </source>
</evidence>
<dbReference type="InterPro" id="IPR050406">
    <property type="entry name" value="FGGY_Carb_Kinase"/>
</dbReference>
<dbReference type="PIRSF" id="PIRSF000538">
    <property type="entry name" value="GlpK"/>
    <property type="match status" value="1"/>
</dbReference>
<evidence type="ECO:0000259" key="6">
    <source>
        <dbReference type="Pfam" id="PF02782"/>
    </source>
</evidence>
<accession>A0A238XEZ4</accession>
<protein>
    <submittedName>
        <fullName evidence="7">Gluconate kinase, FGGY family</fullName>
    </submittedName>
</protein>
<dbReference type="PANTHER" id="PTHR43095:SF2">
    <property type="entry name" value="GLUCONOKINASE"/>
    <property type="match status" value="1"/>
</dbReference>
<dbReference type="CDD" id="cd07770">
    <property type="entry name" value="ASKHA_NBD_FGGY_GntK"/>
    <property type="match status" value="1"/>
</dbReference>
<dbReference type="PANTHER" id="PTHR43095">
    <property type="entry name" value="SUGAR KINASE"/>
    <property type="match status" value="1"/>
</dbReference>
<evidence type="ECO:0000256" key="3">
    <source>
        <dbReference type="ARBA" id="ARBA00022777"/>
    </source>
</evidence>
<name>A0A238XEZ4_9ACTN</name>
<sequence length="500" mass="51287">MTAAPPAAVVVGLDVGTTAAKAVAFGVGGPWRVAAVREYPLLQPVPGHAVQEPDVVVAAAMEALAACVAQTQGARVLAVSLSAAMHGLIGLDRAGSPVTSLVTWADARAEGEARSLHTSRLAAEVHRISGTPAHPMSPLAKLLWFARHEPDTSAAVRWWAGLKDYLLLRLTGTLATELSSASATGLLDLATGDWHPGIVEFAGIRRSQLPDVLPTTAVLGLTDEVARTMGLPLGTPVVTGAADGPLGNLGTGAMAVGTVGLSLGTSGAVRTVVPRPAPDPETGLFCYALTADHWVVGGAVSNGASVVRWAGTTLDARPWSDEALLALAGDVPAGSDGLVMLPFLLPERVPLWSPHLSGAYLGLRREHSRGHLVRAAVEGVCLQLAGIVDRLDRLAPVTCIRATGGALGAPLWRTTLAAVLNRPMVVGSAAEGSALGAAALGLYALGQADRLEDAGDLLIDPLGEQPIEPADPGVVATYAEMRHRIPVLVEALAGAWPSRG</sequence>
<dbReference type="AlphaFoldDB" id="A0A238XEZ4"/>
<dbReference type="Proteomes" id="UP000198403">
    <property type="component" value="Unassembled WGS sequence"/>
</dbReference>
<dbReference type="InterPro" id="IPR018483">
    <property type="entry name" value="Carb_kinase_FGGY_CS"/>
</dbReference>
<dbReference type="SUPFAM" id="SSF53067">
    <property type="entry name" value="Actin-like ATPase domain"/>
    <property type="match status" value="2"/>
</dbReference>
<dbReference type="InterPro" id="IPR018485">
    <property type="entry name" value="FGGY_C"/>
</dbReference>
<keyword evidence="3 4" id="KW-0418">Kinase</keyword>